<evidence type="ECO:0000256" key="3">
    <source>
        <dbReference type="ARBA" id="ARBA00022519"/>
    </source>
</evidence>
<dbReference type="RefSeq" id="WP_002695209.1">
    <property type="nucleotide sequence ID" value="NZ_AAWS01000007.1"/>
</dbReference>
<evidence type="ECO:0000256" key="10">
    <source>
        <dbReference type="ARBA" id="ARBA00023027"/>
    </source>
</evidence>
<dbReference type="HAMAP" id="MF_00427">
    <property type="entry name" value="NqrC"/>
    <property type="match status" value="1"/>
</dbReference>
<evidence type="ECO:0000256" key="12">
    <source>
        <dbReference type="ARBA" id="ARBA00023065"/>
    </source>
</evidence>
<dbReference type="eggNOG" id="COG2869">
    <property type="taxonomic scope" value="Bacteria"/>
</dbReference>
<dbReference type="EMBL" id="AAWS01000007">
    <property type="protein sequence ID" value="EAY30285.1"/>
    <property type="molecule type" value="Genomic_DNA"/>
</dbReference>
<dbReference type="Pfam" id="PF04205">
    <property type="entry name" value="FMN_bind"/>
    <property type="match status" value="1"/>
</dbReference>
<proteinExistence type="inferred from homology"/>
<keyword evidence="4 16" id="KW-0597">Phosphoprotein</keyword>
<dbReference type="AlphaFoldDB" id="A1ZH16"/>
<dbReference type="GO" id="GO:0005886">
    <property type="term" value="C:plasma membrane"/>
    <property type="evidence" value="ECO:0007669"/>
    <property type="project" value="UniProtKB-SubCell"/>
</dbReference>
<feature type="transmembrane region" description="Helical" evidence="16">
    <location>
        <begin position="121"/>
        <end position="143"/>
    </location>
</feature>
<keyword evidence="10 16" id="KW-0520">NAD</keyword>
<protein>
    <recommendedName>
        <fullName evidence="16">Na(+)-translocating NADH-quinone reductase subunit C</fullName>
        <shortName evidence="16">Na(+)-NQR subunit C</shortName>
        <shortName evidence="16">Na(+)-translocating NQR subunit C</shortName>
        <ecNumber evidence="16">7.2.1.1</ecNumber>
    </recommendedName>
    <alternativeName>
        <fullName evidence="16">NQR complex subunit C</fullName>
    </alternativeName>
    <alternativeName>
        <fullName evidence="16">NQR-1 subunit C</fullName>
    </alternativeName>
</protein>
<keyword evidence="6 16" id="KW-0288">FMN</keyword>
<dbReference type="PANTHER" id="PTHR37838:SF1">
    <property type="entry name" value="NA(+)-TRANSLOCATING NADH-QUINONE REDUCTASE SUBUNIT C"/>
    <property type="match status" value="1"/>
</dbReference>
<comment type="similarity">
    <text evidence="16">Belongs to the NqrC family.</text>
</comment>
<evidence type="ECO:0000256" key="7">
    <source>
        <dbReference type="ARBA" id="ARBA00022692"/>
    </source>
</evidence>
<evidence type="ECO:0000256" key="15">
    <source>
        <dbReference type="ARBA" id="ARBA00023201"/>
    </source>
</evidence>
<evidence type="ECO:0000256" key="6">
    <source>
        <dbReference type="ARBA" id="ARBA00022643"/>
    </source>
</evidence>
<evidence type="ECO:0000256" key="1">
    <source>
        <dbReference type="ARBA" id="ARBA00022448"/>
    </source>
</evidence>
<keyword evidence="1 16" id="KW-0813">Transport</keyword>
<dbReference type="OrthoDB" id="9813828at2"/>
<evidence type="ECO:0000256" key="11">
    <source>
        <dbReference type="ARBA" id="ARBA00023053"/>
    </source>
</evidence>
<evidence type="ECO:0000256" key="14">
    <source>
        <dbReference type="ARBA" id="ARBA00023136"/>
    </source>
</evidence>
<dbReference type="Proteomes" id="UP000004095">
    <property type="component" value="Unassembled WGS sequence"/>
</dbReference>
<evidence type="ECO:0000256" key="13">
    <source>
        <dbReference type="ARBA" id="ARBA00023075"/>
    </source>
</evidence>
<keyword evidence="13 16" id="KW-0830">Ubiquinone</keyword>
<evidence type="ECO:0000256" key="16">
    <source>
        <dbReference type="HAMAP-Rule" id="MF_00427"/>
    </source>
</evidence>
<keyword evidence="12 16" id="KW-0406">Ion transport</keyword>
<keyword evidence="5 16" id="KW-0285">Flavoprotein</keyword>
<dbReference type="PANTHER" id="PTHR37838">
    <property type="entry name" value="NA(+)-TRANSLOCATING NADH-QUINONE REDUCTASE SUBUNIT C"/>
    <property type="match status" value="1"/>
</dbReference>
<comment type="caution">
    <text evidence="16">Lacks conserved residue(s) required for the propagation of feature annotation.</text>
</comment>
<name>A1ZH16_MICM2</name>
<feature type="domain" description="FMN-binding" evidence="17">
    <location>
        <begin position="132"/>
        <end position="239"/>
    </location>
</feature>
<keyword evidence="8 16" id="KW-1278">Translocase</keyword>
<keyword evidence="2 16" id="KW-1003">Cell membrane</keyword>
<organism evidence="18 19">
    <name type="scientific">Microscilla marina ATCC 23134</name>
    <dbReference type="NCBI Taxonomy" id="313606"/>
    <lineage>
        <taxon>Bacteria</taxon>
        <taxon>Pseudomonadati</taxon>
        <taxon>Bacteroidota</taxon>
        <taxon>Cytophagia</taxon>
        <taxon>Cytophagales</taxon>
        <taxon>Microscillaceae</taxon>
        <taxon>Microscilla</taxon>
    </lineage>
</organism>
<evidence type="ECO:0000256" key="5">
    <source>
        <dbReference type="ARBA" id="ARBA00022630"/>
    </source>
</evidence>
<evidence type="ECO:0000259" key="17">
    <source>
        <dbReference type="SMART" id="SM00900"/>
    </source>
</evidence>
<evidence type="ECO:0000256" key="9">
    <source>
        <dbReference type="ARBA" id="ARBA00022989"/>
    </source>
</evidence>
<dbReference type="InterPro" id="IPR007329">
    <property type="entry name" value="FMN-bd"/>
</dbReference>
<dbReference type="SMART" id="SM00900">
    <property type="entry name" value="FMN_bind"/>
    <property type="match status" value="1"/>
</dbReference>
<reference evidence="18 19" key="1">
    <citation type="submission" date="2007-01" db="EMBL/GenBank/DDBJ databases">
        <authorList>
            <person name="Haygood M."/>
            <person name="Podell S."/>
            <person name="Anderson C."/>
            <person name="Hopkinson B."/>
            <person name="Roe K."/>
            <person name="Barbeau K."/>
            <person name="Gaasterland T."/>
            <person name="Ferriera S."/>
            <person name="Johnson J."/>
            <person name="Kravitz S."/>
            <person name="Beeson K."/>
            <person name="Sutton G."/>
            <person name="Rogers Y.-H."/>
            <person name="Friedman R."/>
            <person name="Frazier M."/>
            <person name="Venter J.C."/>
        </authorList>
    </citation>
    <scope>NUCLEOTIDE SEQUENCE [LARGE SCALE GENOMIC DNA]</scope>
    <source>
        <strain evidence="18 19">ATCC 23134</strain>
    </source>
</reference>
<evidence type="ECO:0000256" key="2">
    <source>
        <dbReference type="ARBA" id="ARBA00022475"/>
    </source>
</evidence>
<evidence type="ECO:0000313" key="18">
    <source>
        <dbReference type="EMBL" id="EAY30285.1"/>
    </source>
</evidence>
<dbReference type="GO" id="GO:0016655">
    <property type="term" value="F:oxidoreductase activity, acting on NAD(P)H, quinone or similar compound as acceptor"/>
    <property type="evidence" value="ECO:0007669"/>
    <property type="project" value="UniProtKB-UniRule"/>
</dbReference>
<dbReference type="InterPro" id="IPR010204">
    <property type="entry name" value="NqrC"/>
</dbReference>
<keyword evidence="19" id="KW-1185">Reference proteome</keyword>
<keyword evidence="15 16" id="KW-0739">Sodium transport</keyword>
<comment type="catalytic activity">
    <reaction evidence="16">
        <text>a ubiquinone + n Na(+)(in) + NADH + H(+) = a ubiquinol + n Na(+)(out) + NAD(+)</text>
        <dbReference type="Rhea" id="RHEA:47748"/>
        <dbReference type="Rhea" id="RHEA-COMP:9565"/>
        <dbReference type="Rhea" id="RHEA-COMP:9566"/>
        <dbReference type="ChEBI" id="CHEBI:15378"/>
        <dbReference type="ChEBI" id="CHEBI:16389"/>
        <dbReference type="ChEBI" id="CHEBI:17976"/>
        <dbReference type="ChEBI" id="CHEBI:29101"/>
        <dbReference type="ChEBI" id="CHEBI:57540"/>
        <dbReference type="ChEBI" id="CHEBI:57945"/>
        <dbReference type="EC" id="7.2.1.1"/>
    </reaction>
</comment>
<dbReference type="NCBIfam" id="TIGR01938">
    <property type="entry name" value="nqrC"/>
    <property type="match status" value="1"/>
</dbReference>
<evidence type="ECO:0000313" key="19">
    <source>
        <dbReference type="Proteomes" id="UP000004095"/>
    </source>
</evidence>
<keyword evidence="3" id="KW-0997">Cell inner membrane</keyword>
<keyword evidence="11 16" id="KW-0915">Sodium</keyword>
<comment type="subcellular location">
    <subcellularLocation>
        <location evidence="16">Cell membrane</location>
        <topology evidence="16">Single-pass membrane protein</topology>
    </subcellularLocation>
</comment>
<feature type="transmembrane region" description="Helical" evidence="16">
    <location>
        <begin position="7"/>
        <end position="27"/>
    </location>
</feature>
<evidence type="ECO:0000256" key="8">
    <source>
        <dbReference type="ARBA" id="ARBA00022967"/>
    </source>
</evidence>
<dbReference type="GO" id="GO:0006814">
    <property type="term" value="P:sodium ion transport"/>
    <property type="evidence" value="ECO:0007669"/>
    <property type="project" value="UniProtKB-UniRule"/>
</dbReference>
<comment type="function">
    <text evidence="16">NQR complex catalyzes the reduction of ubiquinone-1 to ubiquinol by two successive reactions, coupled with the transport of Na(+) ions from the cytoplasm to the periplasm. NqrA to NqrE are probably involved in the second step, the conversion of ubisemiquinone to ubiquinol.</text>
</comment>
<sequence>MKKDSKAYLITYTLLITIISGSLLAMASKGLESYKDANKKLELQKSIVNTFMELPKSKEKIVEVYNKRVKNYVVNAQGEVIKGMKASKVKVGEEYSAKRETPRRRNLPVYEIYGEDGKGEVLYYVFPLYGFGLWDVIWGYIALDAKDLNTIKGVVLAQKGETPGLGARISDQEIHDRYTGKKIYDDKGQLQRVVMQRGEHQGKSIQHYKGQEHKVDGMSGATITGNGVNAMFKEYLKLYDGFIQKKNKK</sequence>
<accession>A1ZH16</accession>
<keyword evidence="9 16" id="KW-1133">Transmembrane helix</keyword>
<feature type="modified residue" description="FMN phosphoryl threonine" evidence="16">
    <location>
        <position position="222"/>
    </location>
</feature>
<keyword evidence="7 16" id="KW-0812">Transmembrane</keyword>
<comment type="caution">
    <text evidence="18">The sequence shown here is derived from an EMBL/GenBank/DDBJ whole genome shotgun (WGS) entry which is preliminary data.</text>
</comment>
<dbReference type="EC" id="7.2.1.1" evidence="16"/>
<dbReference type="GO" id="GO:0010181">
    <property type="term" value="F:FMN binding"/>
    <property type="evidence" value="ECO:0007669"/>
    <property type="project" value="UniProtKB-UniRule"/>
</dbReference>
<comment type="subunit">
    <text evidence="16">Composed of six subunits; NqrA, NqrB, NqrC, NqrD, NqrE and NqrF.</text>
</comment>
<evidence type="ECO:0000256" key="4">
    <source>
        <dbReference type="ARBA" id="ARBA00022553"/>
    </source>
</evidence>
<gene>
    <name evidence="16" type="primary">nqrC</name>
    <name evidence="18" type="ORF">M23134_08109</name>
</gene>
<keyword evidence="14 16" id="KW-0472">Membrane</keyword>
<comment type="cofactor">
    <cofactor evidence="16">
        <name>FMN</name>
        <dbReference type="ChEBI" id="CHEBI:58210"/>
    </cofactor>
</comment>